<evidence type="ECO:0000313" key="1">
    <source>
        <dbReference type="EMBL" id="ANO50312.1"/>
    </source>
</evidence>
<dbReference type="KEGG" id="woc:BA177_02950"/>
<gene>
    <name evidence="1" type="ORF">BA177_02950</name>
</gene>
<dbReference type="RefSeq" id="WP_068612640.1">
    <property type="nucleotide sequence ID" value="NZ_CP016268.1"/>
</dbReference>
<keyword evidence="2" id="KW-1185">Reference proteome</keyword>
<protein>
    <submittedName>
        <fullName evidence="1">Uncharacterized protein</fullName>
    </submittedName>
</protein>
<name>A0A193LCT2_9GAMM</name>
<proteinExistence type="predicted"/>
<sequence>MQTTRSYDTVAFDVRDDAMMLFFARTSEQGEIDDYLLLMRCENDDLPHSLYIEINEQQFSGHDLVREARMSDNMLTLLLNEPAAELNGEQQIVLTYEGTAANKASVEAGAFRVLGECLAGGNA</sequence>
<dbReference type="AlphaFoldDB" id="A0A193LCT2"/>
<dbReference type="EMBL" id="CP016268">
    <property type="protein sequence ID" value="ANO50312.1"/>
    <property type="molecule type" value="Genomic_DNA"/>
</dbReference>
<reference evidence="1 2" key="1">
    <citation type="submission" date="2016-06" db="EMBL/GenBank/DDBJ databases">
        <title>Complete genome sequence of a deep-branching marine Gamma Proteobacterium Woeseia oceani type strain XK5.</title>
        <authorList>
            <person name="Mu D."/>
            <person name="Du Z."/>
        </authorList>
    </citation>
    <scope>NUCLEOTIDE SEQUENCE [LARGE SCALE GENOMIC DNA]</scope>
    <source>
        <strain evidence="1 2">XK5</strain>
    </source>
</reference>
<evidence type="ECO:0000313" key="2">
    <source>
        <dbReference type="Proteomes" id="UP000092695"/>
    </source>
</evidence>
<accession>A0A193LCT2</accession>
<organism evidence="1 2">
    <name type="scientific">Woeseia oceani</name>
    <dbReference type="NCBI Taxonomy" id="1548547"/>
    <lineage>
        <taxon>Bacteria</taxon>
        <taxon>Pseudomonadati</taxon>
        <taxon>Pseudomonadota</taxon>
        <taxon>Gammaproteobacteria</taxon>
        <taxon>Woeseiales</taxon>
        <taxon>Woeseiaceae</taxon>
        <taxon>Woeseia</taxon>
    </lineage>
</organism>
<dbReference type="Proteomes" id="UP000092695">
    <property type="component" value="Chromosome"/>
</dbReference>
<dbReference type="STRING" id="1548547.BA177_02950"/>